<proteinExistence type="predicted"/>
<dbReference type="EMBL" id="CP148753">
    <property type="protein sequence ID" value="WXR76563.1"/>
    <property type="molecule type" value="Genomic_DNA"/>
</dbReference>
<sequence>MATYTNPWHKPHSPACGPANFETDVKPIEYRGHLIYQRLPQCFDIVVDGVCVHQRAGINGAKAAIDARVA</sequence>
<name>A0ABZ2S9X2_9BURK</name>
<dbReference type="Proteomes" id="UP001456224">
    <property type="component" value="Chromosome"/>
</dbReference>
<keyword evidence="2" id="KW-1185">Reference proteome</keyword>
<evidence type="ECO:0000313" key="2">
    <source>
        <dbReference type="Proteomes" id="UP001456224"/>
    </source>
</evidence>
<dbReference type="RefSeq" id="WP_338881526.1">
    <property type="nucleotide sequence ID" value="NZ_CP148753.1"/>
</dbReference>
<reference evidence="1 2" key="1">
    <citation type="submission" date="2024-03" db="EMBL/GenBank/DDBJ databases">
        <title>Reference genomes for the five species model microbial community.</title>
        <authorList>
            <person name="Padfield D."/>
        </authorList>
    </citation>
    <scope>NUCLEOTIDE SEQUENCE [LARGE SCALE GENOMIC DNA]</scope>
    <source>
        <strain evidence="1 2">AB1</strain>
    </source>
</reference>
<organism evidence="1 2">
    <name type="scientific">Achromobacter veterisilvae</name>
    <dbReference type="NCBI Taxonomy" id="2069367"/>
    <lineage>
        <taxon>Bacteria</taxon>
        <taxon>Pseudomonadati</taxon>
        <taxon>Pseudomonadota</taxon>
        <taxon>Betaproteobacteria</taxon>
        <taxon>Burkholderiales</taxon>
        <taxon>Alcaligenaceae</taxon>
        <taxon>Achromobacter</taxon>
    </lineage>
</organism>
<evidence type="ECO:0000313" key="1">
    <source>
        <dbReference type="EMBL" id="WXR76563.1"/>
    </source>
</evidence>
<accession>A0ABZ2S9X2</accession>
<protein>
    <submittedName>
        <fullName evidence="1">Uncharacterized protein</fullName>
    </submittedName>
</protein>
<gene>
    <name evidence="1" type="ORF">WHX56_14030</name>
</gene>